<evidence type="ECO:0000313" key="3">
    <source>
        <dbReference type="Proteomes" id="UP001209540"/>
    </source>
</evidence>
<keyword evidence="1" id="KW-0812">Transmembrane</keyword>
<sequence length="100" mass="11791">MFNPIDIYQSNSIAVAISEFITTEVLFVDQRYIKFMDLLVQMNLISICVFSGFATATFWLPVLYKQVIVYYTTFLSAKLFMISYLLLELQLHIKMKIEHY</sequence>
<feature type="transmembrane region" description="Helical" evidence="1">
    <location>
        <begin position="38"/>
        <end position="62"/>
    </location>
</feature>
<evidence type="ECO:0000256" key="1">
    <source>
        <dbReference type="SAM" id="Phobius"/>
    </source>
</evidence>
<keyword evidence="1" id="KW-0472">Membrane</keyword>
<dbReference type="AlphaFoldDB" id="A0AAD5PDE4"/>
<name>A0AAD5PDE4_9FUNG</name>
<proteinExistence type="predicted"/>
<accession>A0AAD5PDE4</accession>
<comment type="caution">
    <text evidence="2">The sequence shown here is derived from an EMBL/GenBank/DDBJ whole genome shotgun (WGS) entry which is preliminary data.</text>
</comment>
<feature type="transmembrane region" description="Helical" evidence="1">
    <location>
        <begin position="68"/>
        <end position="87"/>
    </location>
</feature>
<keyword evidence="1" id="KW-1133">Transmembrane helix</keyword>
<dbReference type="Proteomes" id="UP001209540">
    <property type="component" value="Unassembled WGS sequence"/>
</dbReference>
<dbReference type="EMBL" id="JAIXMP010000014">
    <property type="protein sequence ID" value="KAI9262192.1"/>
    <property type="molecule type" value="Genomic_DNA"/>
</dbReference>
<evidence type="ECO:0000313" key="2">
    <source>
        <dbReference type="EMBL" id="KAI9262192.1"/>
    </source>
</evidence>
<organism evidence="2 3">
    <name type="scientific">Phascolomyces articulosus</name>
    <dbReference type="NCBI Taxonomy" id="60185"/>
    <lineage>
        <taxon>Eukaryota</taxon>
        <taxon>Fungi</taxon>
        <taxon>Fungi incertae sedis</taxon>
        <taxon>Mucoromycota</taxon>
        <taxon>Mucoromycotina</taxon>
        <taxon>Mucoromycetes</taxon>
        <taxon>Mucorales</taxon>
        <taxon>Lichtheimiaceae</taxon>
        <taxon>Phascolomyces</taxon>
    </lineage>
</organism>
<reference evidence="2" key="1">
    <citation type="journal article" date="2022" name="IScience">
        <title>Evolution of zygomycete secretomes and the origins of terrestrial fungal ecologies.</title>
        <authorList>
            <person name="Chang Y."/>
            <person name="Wang Y."/>
            <person name="Mondo S."/>
            <person name="Ahrendt S."/>
            <person name="Andreopoulos W."/>
            <person name="Barry K."/>
            <person name="Beard J."/>
            <person name="Benny G.L."/>
            <person name="Blankenship S."/>
            <person name="Bonito G."/>
            <person name="Cuomo C."/>
            <person name="Desiro A."/>
            <person name="Gervers K.A."/>
            <person name="Hundley H."/>
            <person name="Kuo A."/>
            <person name="LaButti K."/>
            <person name="Lang B.F."/>
            <person name="Lipzen A."/>
            <person name="O'Donnell K."/>
            <person name="Pangilinan J."/>
            <person name="Reynolds N."/>
            <person name="Sandor L."/>
            <person name="Smith M.E."/>
            <person name="Tsang A."/>
            <person name="Grigoriev I.V."/>
            <person name="Stajich J.E."/>
            <person name="Spatafora J.W."/>
        </authorList>
    </citation>
    <scope>NUCLEOTIDE SEQUENCE</scope>
    <source>
        <strain evidence="2">RSA 2281</strain>
    </source>
</reference>
<gene>
    <name evidence="2" type="ORF">BDA99DRAFT_537536</name>
</gene>
<keyword evidence="3" id="KW-1185">Reference proteome</keyword>
<protein>
    <submittedName>
        <fullName evidence="2">Uncharacterized protein</fullName>
    </submittedName>
</protein>
<reference evidence="2" key="2">
    <citation type="submission" date="2023-02" db="EMBL/GenBank/DDBJ databases">
        <authorList>
            <consortium name="DOE Joint Genome Institute"/>
            <person name="Mondo S.J."/>
            <person name="Chang Y."/>
            <person name="Wang Y."/>
            <person name="Ahrendt S."/>
            <person name="Andreopoulos W."/>
            <person name="Barry K."/>
            <person name="Beard J."/>
            <person name="Benny G.L."/>
            <person name="Blankenship S."/>
            <person name="Bonito G."/>
            <person name="Cuomo C."/>
            <person name="Desiro A."/>
            <person name="Gervers K.A."/>
            <person name="Hundley H."/>
            <person name="Kuo A."/>
            <person name="LaButti K."/>
            <person name="Lang B.F."/>
            <person name="Lipzen A."/>
            <person name="O'Donnell K."/>
            <person name="Pangilinan J."/>
            <person name="Reynolds N."/>
            <person name="Sandor L."/>
            <person name="Smith M.W."/>
            <person name="Tsang A."/>
            <person name="Grigoriev I.V."/>
            <person name="Stajich J.E."/>
            <person name="Spatafora J.W."/>
        </authorList>
    </citation>
    <scope>NUCLEOTIDE SEQUENCE</scope>
    <source>
        <strain evidence="2">RSA 2281</strain>
    </source>
</reference>